<protein>
    <submittedName>
        <fullName evidence="1">Uncharacterized protein</fullName>
    </submittedName>
</protein>
<name>A0A0L0GFW3_9EUKA</name>
<dbReference type="EMBL" id="KQ241600">
    <property type="protein sequence ID" value="KNC87721.1"/>
    <property type="molecule type" value="Genomic_DNA"/>
</dbReference>
<dbReference type="RefSeq" id="XP_014161623.1">
    <property type="nucleotide sequence ID" value="XM_014306148.1"/>
</dbReference>
<dbReference type="AlphaFoldDB" id="A0A0L0GFW3"/>
<evidence type="ECO:0000313" key="2">
    <source>
        <dbReference type="Proteomes" id="UP000054560"/>
    </source>
</evidence>
<dbReference type="GeneID" id="25900659"/>
<sequence length="99" mass="10971">MLHTVTKGGNLRPVLTSIYNLDTATLLREMQKLQQAGRKLANAAFPRNQIPTVMELFDVPGPGRVAAHAACLLSSQYTNHRQDVDGYSSDLRTTPDRYS</sequence>
<dbReference type="Proteomes" id="UP000054560">
    <property type="component" value="Unassembled WGS sequence"/>
</dbReference>
<reference evidence="1 2" key="1">
    <citation type="submission" date="2011-02" db="EMBL/GenBank/DDBJ databases">
        <title>The Genome Sequence of Sphaeroforma arctica JP610.</title>
        <authorList>
            <consortium name="The Broad Institute Genome Sequencing Platform"/>
            <person name="Russ C."/>
            <person name="Cuomo C."/>
            <person name="Young S.K."/>
            <person name="Zeng Q."/>
            <person name="Gargeya S."/>
            <person name="Alvarado L."/>
            <person name="Berlin A."/>
            <person name="Chapman S.B."/>
            <person name="Chen Z."/>
            <person name="Freedman E."/>
            <person name="Gellesch M."/>
            <person name="Goldberg J."/>
            <person name="Griggs A."/>
            <person name="Gujja S."/>
            <person name="Heilman E."/>
            <person name="Heiman D."/>
            <person name="Howarth C."/>
            <person name="Mehta T."/>
            <person name="Neiman D."/>
            <person name="Pearson M."/>
            <person name="Roberts A."/>
            <person name="Saif S."/>
            <person name="Shea T."/>
            <person name="Shenoy N."/>
            <person name="Sisk P."/>
            <person name="Stolte C."/>
            <person name="Sykes S."/>
            <person name="White J."/>
            <person name="Yandava C."/>
            <person name="Burger G."/>
            <person name="Gray M.W."/>
            <person name="Holland P.W.H."/>
            <person name="King N."/>
            <person name="Lang F.B.F."/>
            <person name="Roger A.J."/>
            <person name="Ruiz-Trillo I."/>
            <person name="Haas B."/>
            <person name="Nusbaum C."/>
            <person name="Birren B."/>
        </authorList>
    </citation>
    <scope>NUCLEOTIDE SEQUENCE [LARGE SCALE GENOMIC DNA]</scope>
    <source>
        <strain evidence="1 2">JP610</strain>
    </source>
</reference>
<accession>A0A0L0GFW3</accession>
<evidence type="ECO:0000313" key="1">
    <source>
        <dbReference type="EMBL" id="KNC87721.1"/>
    </source>
</evidence>
<keyword evidence="2" id="KW-1185">Reference proteome</keyword>
<gene>
    <name evidence="1" type="ORF">SARC_00155</name>
</gene>
<proteinExistence type="predicted"/>
<organism evidence="1 2">
    <name type="scientific">Sphaeroforma arctica JP610</name>
    <dbReference type="NCBI Taxonomy" id="667725"/>
    <lineage>
        <taxon>Eukaryota</taxon>
        <taxon>Ichthyosporea</taxon>
        <taxon>Ichthyophonida</taxon>
        <taxon>Sphaeroforma</taxon>
    </lineage>
</organism>